<evidence type="ECO:0000313" key="2">
    <source>
        <dbReference type="Proteomes" id="UP000000393"/>
    </source>
</evidence>
<dbReference type="Proteomes" id="UP000000393">
    <property type="component" value="Chromosome"/>
</dbReference>
<dbReference type="InterPro" id="IPR049537">
    <property type="entry name" value="RelB-like"/>
</dbReference>
<dbReference type="Pfam" id="PF18506">
    <property type="entry name" value="RelB-like"/>
    <property type="match status" value="1"/>
</dbReference>
<gene>
    <name evidence="1" type="ordered locus">Nwat_2923</name>
</gene>
<protein>
    <recommendedName>
        <fullName evidence="3">Prevent-host-death family protein</fullName>
    </recommendedName>
</protein>
<dbReference type="EMBL" id="CP002086">
    <property type="protein sequence ID" value="ADJ29664.1"/>
    <property type="molecule type" value="Genomic_DNA"/>
</dbReference>
<keyword evidence="2" id="KW-1185">Reference proteome</keyword>
<dbReference type="OrthoDB" id="428066at2"/>
<name>D8KBL7_NITWC</name>
<accession>D8KBL7</accession>
<reference evidence="1 2" key="1">
    <citation type="submission" date="2010-06" db="EMBL/GenBank/DDBJ databases">
        <title>Complete sequence of chromosome of Nitrosococcus watsoni C-113.</title>
        <authorList>
            <consortium name="US DOE Joint Genome Institute"/>
            <person name="Lucas S."/>
            <person name="Copeland A."/>
            <person name="Lapidus A."/>
            <person name="Cheng J.-F."/>
            <person name="Bruce D."/>
            <person name="Goodwin L."/>
            <person name="Pitluck S."/>
            <person name="Malfatti S.A."/>
            <person name="Chain P.S.G."/>
            <person name="Land M."/>
            <person name="Hauser L."/>
            <person name="Kyrpides N."/>
            <person name="Ivanova N."/>
            <person name="Cambell M.A."/>
            <person name="Heidelberg J.F."/>
            <person name="Klotz M.G."/>
            <person name="Woyke T."/>
        </authorList>
    </citation>
    <scope>NUCLEOTIDE SEQUENCE [LARGE SCALE GENOMIC DNA]</scope>
    <source>
        <strain evidence="1 2">C-113</strain>
    </source>
</reference>
<dbReference type="AlphaFoldDB" id="D8KBL7"/>
<evidence type="ECO:0008006" key="3">
    <source>
        <dbReference type="Google" id="ProtNLM"/>
    </source>
</evidence>
<dbReference type="eggNOG" id="ENOG5032Y1Z">
    <property type="taxonomic scope" value="Bacteria"/>
</dbReference>
<dbReference type="KEGG" id="nwa:Nwat_2923"/>
<sequence length="70" mass="8192">MLEIHKKILVDENQQPVAVQIPFDEFQRIEQIMENFGLAKLMDETEHDERLSGDAAREYYELLKANDVEG</sequence>
<dbReference type="Gene3D" id="6.10.250.2100">
    <property type="match status" value="1"/>
</dbReference>
<proteinExistence type="predicted"/>
<evidence type="ECO:0000313" key="1">
    <source>
        <dbReference type="EMBL" id="ADJ29664.1"/>
    </source>
</evidence>
<dbReference type="RefSeq" id="WP_013221727.1">
    <property type="nucleotide sequence ID" value="NC_014315.1"/>
</dbReference>
<dbReference type="HOGENOM" id="CLU_207037_0_0_6"/>
<organism evidence="1 2">
    <name type="scientific">Nitrosococcus watsoni (strain C-113)</name>
    <dbReference type="NCBI Taxonomy" id="105559"/>
    <lineage>
        <taxon>Bacteria</taxon>
        <taxon>Pseudomonadati</taxon>
        <taxon>Pseudomonadota</taxon>
        <taxon>Gammaproteobacteria</taxon>
        <taxon>Chromatiales</taxon>
        <taxon>Chromatiaceae</taxon>
        <taxon>Nitrosococcus</taxon>
    </lineage>
</organism>